<dbReference type="OrthoDB" id="9808681at2"/>
<dbReference type="InterPro" id="IPR023346">
    <property type="entry name" value="Lysozyme-like_dom_sf"/>
</dbReference>
<feature type="domain" description="Transglycosylase SLT" evidence="1">
    <location>
        <begin position="9"/>
        <end position="105"/>
    </location>
</feature>
<dbReference type="CDD" id="cd13400">
    <property type="entry name" value="LT_IagB-like"/>
    <property type="match status" value="1"/>
</dbReference>
<proteinExistence type="predicted"/>
<evidence type="ECO:0000313" key="2">
    <source>
        <dbReference type="EMBL" id="RDI41122.1"/>
    </source>
</evidence>
<dbReference type="Pfam" id="PF01464">
    <property type="entry name" value="SLT"/>
    <property type="match status" value="1"/>
</dbReference>
<dbReference type="Proteomes" id="UP000254720">
    <property type="component" value="Unassembled WGS sequence"/>
</dbReference>
<name>A0A370GBB8_9COXI</name>
<dbReference type="RefSeq" id="WP_114835001.1">
    <property type="nucleotide sequence ID" value="NZ_LR699117.1"/>
</dbReference>
<dbReference type="InterPro" id="IPR008258">
    <property type="entry name" value="Transglycosylase_SLT_dom_1"/>
</dbReference>
<gene>
    <name evidence="2" type="ORF">C8D86_12120</name>
</gene>
<accession>A0A370GBB8</accession>
<evidence type="ECO:0000313" key="3">
    <source>
        <dbReference type="Proteomes" id="UP000254720"/>
    </source>
</evidence>
<reference evidence="2 3" key="1">
    <citation type="submission" date="2018-07" db="EMBL/GenBank/DDBJ databases">
        <title>Genomic Encyclopedia of Type Strains, Phase IV (KMG-IV): sequencing the most valuable type-strain genomes for metagenomic binning, comparative biology and taxonomic classification.</title>
        <authorList>
            <person name="Goeker M."/>
        </authorList>
    </citation>
    <scope>NUCLEOTIDE SEQUENCE [LARGE SCALE GENOMIC DNA]</scope>
    <source>
        <strain evidence="2 3">DSM 16500</strain>
    </source>
</reference>
<comment type="caution">
    <text evidence="2">The sequence shown here is derived from an EMBL/GenBank/DDBJ whole genome shotgun (WGS) entry which is preliminary data.</text>
</comment>
<evidence type="ECO:0000259" key="1">
    <source>
        <dbReference type="Pfam" id="PF01464"/>
    </source>
</evidence>
<dbReference type="EMBL" id="QQAX01000021">
    <property type="protein sequence ID" value="RDI41122.1"/>
    <property type="molecule type" value="Genomic_DNA"/>
</dbReference>
<dbReference type="SUPFAM" id="SSF53955">
    <property type="entry name" value="Lysozyme-like"/>
    <property type="match status" value="1"/>
</dbReference>
<sequence>MIFHGVPLECINHAAQTFHVPATIIVSVMKIENGWNGAAIRNKNGTYDLGVMQVNSSRLSQLTKYGITKNDLQFDPCINVHTATWILAKGLAKGEGWQGVGNYHSATPIHNLQYRQKVKVAYDNMQKALKEENA</sequence>
<dbReference type="Gene3D" id="1.10.530.10">
    <property type="match status" value="1"/>
</dbReference>
<organism evidence="2 3">
    <name type="scientific">Aquicella lusitana</name>
    <dbReference type="NCBI Taxonomy" id="254246"/>
    <lineage>
        <taxon>Bacteria</taxon>
        <taxon>Pseudomonadati</taxon>
        <taxon>Pseudomonadota</taxon>
        <taxon>Gammaproteobacteria</taxon>
        <taxon>Legionellales</taxon>
        <taxon>Coxiellaceae</taxon>
        <taxon>Aquicella</taxon>
    </lineage>
</organism>
<dbReference type="AlphaFoldDB" id="A0A370GBB8"/>
<keyword evidence="3" id="KW-1185">Reference proteome</keyword>
<protein>
    <submittedName>
        <fullName evidence="2">Transglycosylase-like protein with SLT domain</fullName>
    </submittedName>
</protein>